<dbReference type="PROSITE" id="PS51257">
    <property type="entry name" value="PROKAR_LIPOPROTEIN"/>
    <property type="match status" value="1"/>
</dbReference>
<evidence type="ECO:0000313" key="2">
    <source>
        <dbReference type="EMBL" id="QSX39111.1"/>
    </source>
</evidence>
<protein>
    <recommendedName>
        <fullName evidence="4">Lipoprotein</fullName>
    </recommendedName>
</protein>
<evidence type="ECO:0000313" key="3">
    <source>
        <dbReference type="Proteomes" id="UP000663207"/>
    </source>
</evidence>
<gene>
    <name evidence="2" type="ORF">JYB85_12875</name>
</gene>
<proteinExistence type="predicted"/>
<evidence type="ECO:0000256" key="1">
    <source>
        <dbReference type="SAM" id="SignalP"/>
    </source>
</evidence>
<accession>A0ABX7R8L5</accession>
<dbReference type="EMBL" id="CP071502">
    <property type="protein sequence ID" value="QSX39111.1"/>
    <property type="molecule type" value="Genomic_DNA"/>
</dbReference>
<dbReference type="Proteomes" id="UP000663207">
    <property type="component" value="Chromosome"/>
</dbReference>
<organism evidence="2 3">
    <name type="scientific">Shewanella sedimentimangrovi</name>
    <dbReference type="NCBI Taxonomy" id="2814293"/>
    <lineage>
        <taxon>Bacteria</taxon>
        <taxon>Pseudomonadati</taxon>
        <taxon>Pseudomonadota</taxon>
        <taxon>Gammaproteobacteria</taxon>
        <taxon>Alteromonadales</taxon>
        <taxon>Shewanellaceae</taxon>
        <taxon>Shewanella</taxon>
    </lineage>
</organism>
<sequence length="139" mass="15547">MVRKLLPLLLLLGGCSSAPDVQLSCGIVSGYLEPPAAEHLYRVVVTHLNDKAVLSRPNFRLSPGVYRFTLAELIDDPRLKVALAARGAKYLDLKVEAGKRYHLAAQLYTDKPYVGNNPDYWQPKVWQEEAVECEPDVQN</sequence>
<keyword evidence="3" id="KW-1185">Reference proteome</keyword>
<feature type="chain" id="PRO_5045383946" description="Lipoprotein" evidence="1">
    <location>
        <begin position="19"/>
        <end position="139"/>
    </location>
</feature>
<keyword evidence="1" id="KW-0732">Signal</keyword>
<evidence type="ECO:0008006" key="4">
    <source>
        <dbReference type="Google" id="ProtNLM"/>
    </source>
</evidence>
<name>A0ABX7R8L5_9GAMM</name>
<reference evidence="2 3" key="1">
    <citation type="submission" date="2021-03" db="EMBL/GenBank/DDBJ databases">
        <title>Novel species identification of genus Shewanella.</title>
        <authorList>
            <person name="Liu G."/>
            <person name="Zhang Q."/>
        </authorList>
    </citation>
    <scope>NUCLEOTIDE SEQUENCE [LARGE SCALE GENOMIC DNA]</scope>
    <source>
        <strain evidence="2 3">FJAT-52962</strain>
    </source>
</reference>
<feature type="signal peptide" evidence="1">
    <location>
        <begin position="1"/>
        <end position="18"/>
    </location>
</feature>